<name>A0ABU3WK56_9NOCA</name>
<dbReference type="Pfam" id="PF13602">
    <property type="entry name" value="ADH_zinc_N_2"/>
    <property type="match status" value="1"/>
</dbReference>
<evidence type="ECO:0000259" key="1">
    <source>
        <dbReference type="SMART" id="SM00829"/>
    </source>
</evidence>
<dbReference type="EMBL" id="WBMO01000001">
    <property type="protein sequence ID" value="MDV2474373.1"/>
    <property type="molecule type" value="Genomic_DNA"/>
</dbReference>
<gene>
    <name evidence="2" type="ORF">F8M49_01225</name>
</gene>
<evidence type="ECO:0000313" key="2">
    <source>
        <dbReference type="EMBL" id="MDV2474373.1"/>
    </source>
</evidence>
<comment type="caution">
    <text evidence="2">The sequence shown here is derived from an EMBL/GenBank/DDBJ whole genome shotgun (WGS) entry which is preliminary data.</text>
</comment>
<keyword evidence="3" id="KW-1185">Reference proteome</keyword>
<dbReference type="InterPro" id="IPR036291">
    <property type="entry name" value="NAD(P)-bd_dom_sf"/>
</dbReference>
<dbReference type="InterPro" id="IPR050700">
    <property type="entry name" value="YIM1/Zinc_Alcohol_DH_Fams"/>
</dbReference>
<dbReference type="InterPro" id="IPR020843">
    <property type="entry name" value="ER"/>
</dbReference>
<dbReference type="RefSeq" id="WP_371306000.1">
    <property type="nucleotide sequence ID" value="NZ_JAWKJJ010000001.1"/>
</dbReference>
<reference evidence="2 3" key="1">
    <citation type="submission" date="2019-10" db="EMBL/GenBank/DDBJ databases">
        <title>Draft Genome Assembly of Rhodococcus zopfii DSM44189.</title>
        <authorList>
            <person name="Sutton J.M."/>
            <person name="Akob D.M."/>
            <person name="Bushman T.J."/>
        </authorList>
    </citation>
    <scope>NUCLEOTIDE SEQUENCE [LARGE SCALE GENOMIC DNA]</scope>
    <source>
        <strain evidence="2 3">DSM 44189</strain>
    </source>
</reference>
<accession>A0ABU3WK56</accession>
<sequence length="315" mass="32352">MKAVVVKRYGAPEVAVIEDRPEPSIKSNELLVRIEAVAVTAGDDRIRAARFPHGFAVPARLALGIRGPRRQVLGSAFSGVIEKVGSAVDGFTPGEEVAGMNGVRMGAHAQLAAIRSTSITHKPAGVSHIDAAGVLFGGTTALRFLRGRVHPGSKVLVNGASGAVGTSAVQLAALAGAEVTAVTSSANAPLASRLGAVHVVDYRTQQLDTLPSGFDLVFDAVGNIDRSLGLQLAAADGFAVLAVASLWDTARASARVITGPAQESASDMAHLLGLIEEGQLDPMTTSFGGLSAIVEAYKLVDSGRKVGNVVVQPWA</sequence>
<dbReference type="CDD" id="cd08267">
    <property type="entry name" value="MDR1"/>
    <property type="match status" value="1"/>
</dbReference>
<dbReference type="InterPro" id="IPR011032">
    <property type="entry name" value="GroES-like_sf"/>
</dbReference>
<dbReference type="PANTHER" id="PTHR11695">
    <property type="entry name" value="ALCOHOL DEHYDROGENASE RELATED"/>
    <property type="match status" value="1"/>
</dbReference>
<dbReference type="SMART" id="SM00829">
    <property type="entry name" value="PKS_ER"/>
    <property type="match status" value="1"/>
</dbReference>
<dbReference type="Gene3D" id="3.40.50.720">
    <property type="entry name" value="NAD(P)-binding Rossmann-like Domain"/>
    <property type="match status" value="1"/>
</dbReference>
<dbReference type="PANTHER" id="PTHR11695:SF294">
    <property type="entry name" value="RETICULON-4-INTERACTING PROTEIN 1, MITOCHONDRIAL"/>
    <property type="match status" value="1"/>
</dbReference>
<feature type="domain" description="Enoyl reductase (ER)" evidence="1">
    <location>
        <begin position="10"/>
        <end position="311"/>
    </location>
</feature>
<evidence type="ECO:0000313" key="3">
    <source>
        <dbReference type="Proteomes" id="UP001275440"/>
    </source>
</evidence>
<dbReference type="Gene3D" id="3.90.180.10">
    <property type="entry name" value="Medium-chain alcohol dehydrogenases, catalytic domain"/>
    <property type="match status" value="1"/>
</dbReference>
<protein>
    <submittedName>
        <fullName evidence="2">NAD(P)-dependent alcohol dehydrogenase</fullName>
    </submittedName>
</protein>
<organism evidence="2 3">
    <name type="scientific">Rhodococcus zopfii</name>
    <dbReference type="NCBI Taxonomy" id="43772"/>
    <lineage>
        <taxon>Bacteria</taxon>
        <taxon>Bacillati</taxon>
        <taxon>Actinomycetota</taxon>
        <taxon>Actinomycetes</taxon>
        <taxon>Mycobacteriales</taxon>
        <taxon>Nocardiaceae</taxon>
        <taxon>Rhodococcus</taxon>
    </lineage>
</organism>
<proteinExistence type="predicted"/>
<dbReference type="Proteomes" id="UP001275440">
    <property type="component" value="Unassembled WGS sequence"/>
</dbReference>
<dbReference type="SUPFAM" id="SSF51735">
    <property type="entry name" value="NAD(P)-binding Rossmann-fold domains"/>
    <property type="match status" value="1"/>
</dbReference>
<dbReference type="SUPFAM" id="SSF50129">
    <property type="entry name" value="GroES-like"/>
    <property type="match status" value="1"/>
</dbReference>
<dbReference type="Pfam" id="PF08240">
    <property type="entry name" value="ADH_N"/>
    <property type="match status" value="1"/>
</dbReference>
<dbReference type="InterPro" id="IPR013154">
    <property type="entry name" value="ADH-like_N"/>
</dbReference>